<evidence type="ECO:0000259" key="1">
    <source>
        <dbReference type="PROSITE" id="PS50011"/>
    </source>
</evidence>
<keyword evidence="3" id="KW-1185">Reference proteome</keyword>
<dbReference type="PANTHER" id="PTHR24362:SF309">
    <property type="entry name" value="PROTEIN KINASE DOMAIN-CONTAINING PROTEIN"/>
    <property type="match status" value="1"/>
</dbReference>
<dbReference type="AlphaFoldDB" id="A0A1R2BT98"/>
<dbReference type="EMBL" id="MPUH01000445">
    <property type="protein sequence ID" value="OMJ79976.1"/>
    <property type="molecule type" value="Genomic_DNA"/>
</dbReference>
<dbReference type="InterPro" id="IPR011009">
    <property type="entry name" value="Kinase-like_dom_sf"/>
</dbReference>
<dbReference type="SUPFAM" id="SSF56112">
    <property type="entry name" value="Protein kinase-like (PK-like)"/>
    <property type="match status" value="1"/>
</dbReference>
<reference evidence="2 3" key="1">
    <citation type="submission" date="2016-11" db="EMBL/GenBank/DDBJ databases">
        <title>The macronuclear genome of Stentor coeruleus: a giant cell with tiny introns.</title>
        <authorList>
            <person name="Slabodnick M."/>
            <person name="Ruby J.G."/>
            <person name="Reiff S.B."/>
            <person name="Swart E.C."/>
            <person name="Gosai S."/>
            <person name="Prabakaran S."/>
            <person name="Witkowska E."/>
            <person name="Larue G.E."/>
            <person name="Fisher S."/>
            <person name="Freeman R.M."/>
            <person name="Gunawardena J."/>
            <person name="Chu W."/>
            <person name="Stover N.A."/>
            <person name="Gregory B.D."/>
            <person name="Nowacki M."/>
            <person name="Derisi J."/>
            <person name="Roy S.W."/>
            <person name="Marshall W.F."/>
            <person name="Sood P."/>
        </authorList>
    </citation>
    <scope>NUCLEOTIDE SEQUENCE [LARGE SCALE GENOMIC DNA]</scope>
    <source>
        <strain evidence="2">WM001</strain>
    </source>
</reference>
<dbReference type="PROSITE" id="PS50011">
    <property type="entry name" value="PROTEIN_KINASE_DOM"/>
    <property type="match status" value="1"/>
</dbReference>
<accession>A0A1R2BT98</accession>
<protein>
    <recommendedName>
        <fullName evidence="1">Protein kinase domain-containing protein</fullName>
    </recommendedName>
</protein>
<evidence type="ECO:0000313" key="2">
    <source>
        <dbReference type="EMBL" id="OMJ79976.1"/>
    </source>
</evidence>
<dbReference type="SMART" id="SM00220">
    <property type="entry name" value="S_TKc"/>
    <property type="match status" value="1"/>
</dbReference>
<dbReference type="Gene3D" id="1.10.510.10">
    <property type="entry name" value="Transferase(Phosphotransferase) domain 1"/>
    <property type="match status" value="1"/>
</dbReference>
<evidence type="ECO:0000313" key="3">
    <source>
        <dbReference type="Proteomes" id="UP000187209"/>
    </source>
</evidence>
<name>A0A1R2BT98_9CILI</name>
<organism evidence="2 3">
    <name type="scientific">Stentor coeruleus</name>
    <dbReference type="NCBI Taxonomy" id="5963"/>
    <lineage>
        <taxon>Eukaryota</taxon>
        <taxon>Sar</taxon>
        <taxon>Alveolata</taxon>
        <taxon>Ciliophora</taxon>
        <taxon>Postciliodesmatophora</taxon>
        <taxon>Heterotrichea</taxon>
        <taxon>Heterotrichida</taxon>
        <taxon>Stentoridae</taxon>
        <taxon>Stentor</taxon>
    </lineage>
</organism>
<proteinExistence type="predicted"/>
<comment type="caution">
    <text evidence="2">The sequence shown here is derived from an EMBL/GenBank/DDBJ whole genome shotgun (WGS) entry which is preliminary data.</text>
</comment>
<dbReference type="Pfam" id="PF00069">
    <property type="entry name" value="Pkinase"/>
    <property type="match status" value="1"/>
</dbReference>
<dbReference type="InterPro" id="IPR008271">
    <property type="entry name" value="Ser/Thr_kinase_AS"/>
</dbReference>
<feature type="domain" description="Protein kinase" evidence="1">
    <location>
        <begin position="1"/>
        <end position="269"/>
    </location>
</feature>
<gene>
    <name evidence="2" type="ORF">SteCoe_19895</name>
</gene>
<dbReference type="OrthoDB" id="308139at2759"/>
<dbReference type="GO" id="GO:0004672">
    <property type="term" value="F:protein kinase activity"/>
    <property type="evidence" value="ECO:0007669"/>
    <property type="project" value="InterPro"/>
</dbReference>
<dbReference type="PROSITE" id="PS00108">
    <property type="entry name" value="PROTEIN_KINASE_ST"/>
    <property type="match status" value="1"/>
</dbReference>
<dbReference type="GO" id="GO:0005524">
    <property type="term" value="F:ATP binding"/>
    <property type="evidence" value="ECO:0007669"/>
    <property type="project" value="InterPro"/>
</dbReference>
<dbReference type="InterPro" id="IPR000719">
    <property type="entry name" value="Prot_kinase_dom"/>
</dbReference>
<sequence length="474" mass="55911">MEYVNIQQTNDNKPCLIYKFFDKSLNKWLCKKILTTVNNSRLKIFQQEAETLEYISGFPLCLNYYGSKLKFIDNKYQLEIITEYCEKGDLSDHLLNRKKEQNYFKSKELFYHFSSFINLFSHLQSKNISHRDIKPENIFIVSDNEFKIGDFGSSTMNIDRKMFTIQGTECYLSPELREGYERFKYKTGGRCIEYNPFKSDVYSLGLVFLFMATLEIIDEMFCDLEDLDKLLKERLSMITNYKLRQIIFMMLNINSEQRPDFNELKVYFLNIIENKCCNKCLQLCISNYSFCKSCHSFYHTSCDSTFYCKECEESMICSCNHCKNQLDIINIKCLHTYCNNCKLYYIEAHNCHICIGFKILNEGFTLVDSLKLPLIFICLCGNRMNLSESKNYYQCNKCVRKYCSSCKGRYHPGTQCFIGDEYDLICKCGKGCTRKDLSTIFFFCEKCDFSRCVVCMSGLRSHRDCSVNYQEIKK</sequence>
<dbReference type="PANTHER" id="PTHR24362">
    <property type="entry name" value="SERINE/THREONINE-PROTEIN KINASE NEK"/>
    <property type="match status" value="1"/>
</dbReference>
<dbReference type="Proteomes" id="UP000187209">
    <property type="component" value="Unassembled WGS sequence"/>
</dbReference>